<feature type="transmembrane region" description="Helical" evidence="1">
    <location>
        <begin position="267"/>
        <end position="288"/>
    </location>
</feature>
<proteinExistence type="predicted"/>
<evidence type="ECO:0000256" key="1">
    <source>
        <dbReference type="SAM" id="Phobius"/>
    </source>
</evidence>
<feature type="transmembrane region" description="Helical" evidence="1">
    <location>
        <begin position="407"/>
        <end position="427"/>
    </location>
</feature>
<feature type="transmembrane region" description="Helical" evidence="1">
    <location>
        <begin position="39"/>
        <end position="58"/>
    </location>
</feature>
<evidence type="ECO:0000313" key="2">
    <source>
        <dbReference type="EMBL" id="CCA14714.1"/>
    </source>
</evidence>
<feature type="transmembrane region" description="Helical" evidence="1">
    <location>
        <begin position="147"/>
        <end position="165"/>
    </location>
</feature>
<keyword evidence="1" id="KW-0812">Transmembrane</keyword>
<feature type="transmembrane region" description="Helical" evidence="1">
    <location>
        <begin position="344"/>
        <end position="363"/>
    </location>
</feature>
<dbReference type="HOGENOM" id="CLU_047491_0_0_1"/>
<reference evidence="2" key="1">
    <citation type="journal article" date="2011" name="PLoS Biol.">
        <title>Gene gain and loss during evolution of obligate parasitism in the white rust pathogen of Arabidopsis thaliana.</title>
        <authorList>
            <person name="Kemen E."/>
            <person name="Gardiner A."/>
            <person name="Schultz-Larsen T."/>
            <person name="Kemen A.C."/>
            <person name="Balmuth A.L."/>
            <person name="Robert-Seilaniantz A."/>
            <person name="Bailey K."/>
            <person name="Holub E."/>
            <person name="Studholme D.J."/>
            <person name="Maclean D."/>
            <person name="Jones J.D."/>
        </authorList>
    </citation>
    <scope>NUCLEOTIDE SEQUENCE</scope>
</reference>
<feature type="transmembrane region" description="Helical" evidence="1">
    <location>
        <begin position="185"/>
        <end position="203"/>
    </location>
</feature>
<feature type="transmembrane region" description="Helical" evidence="1">
    <location>
        <begin position="210"/>
        <end position="228"/>
    </location>
</feature>
<keyword evidence="1" id="KW-0472">Membrane</keyword>
<dbReference type="AlphaFoldDB" id="F0W0Z0"/>
<reference evidence="2" key="2">
    <citation type="submission" date="2011-02" db="EMBL/GenBank/DDBJ databases">
        <authorList>
            <person name="MacLean D."/>
        </authorList>
    </citation>
    <scope>NUCLEOTIDE SEQUENCE</scope>
</reference>
<accession>F0W0Z0</accession>
<gene>
    <name evidence="2" type="primary">AlNc14C5G770</name>
    <name evidence="2" type="ORF">ALNC14_008570</name>
</gene>
<feature type="transmembrane region" description="Helical" evidence="1">
    <location>
        <begin position="303"/>
        <end position="324"/>
    </location>
</feature>
<organism evidence="2">
    <name type="scientific">Albugo laibachii Nc14</name>
    <dbReference type="NCBI Taxonomy" id="890382"/>
    <lineage>
        <taxon>Eukaryota</taxon>
        <taxon>Sar</taxon>
        <taxon>Stramenopiles</taxon>
        <taxon>Oomycota</taxon>
        <taxon>Peronosporomycetes</taxon>
        <taxon>Albuginales</taxon>
        <taxon>Albuginaceae</taxon>
        <taxon>Albugo</taxon>
    </lineage>
</organism>
<protein>
    <submittedName>
        <fullName evidence="2">Uncharacterized protein AlNc14C5G770</fullName>
    </submittedName>
</protein>
<feature type="transmembrane region" description="Helical" evidence="1">
    <location>
        <begin position="369"/>
        <end position="386"/>
    </location>
</feature>
<sequence>MTDAENETLESHNCSSSLFENRLYRDASMIKLKTQCILWSRRALLGLILPLTILFILLHLEIYYVLAFCYVLVPFGSLEVMWVMSHTRSRFNKQRNHTAELSAGFGDHIILEEVMQSSENGIFQDDCDVIMVAPTGLKDRSNNLKRWVSSGLLLSIASGIFIGVALVETHQLVDAKHHPHSIHTIYTFCLTSFLSSVFCGYLVPDMADGLVMLVYQACFLTYSLNTFLIHQGLIIKHFIDSLFLLIMEFVLVATIRVIQSNDVVESLMAILFDTIGLLGIVAPMILLTECLSSPAMHSIRHDLVHLFLCFWFSELGRVSSKILIPILYKHRRPKLHWNTFDQPAFLLSIAGGLLGLFLSFTVFRKSHFPLIQAAIGVISLVISQLFRAFCILCQKFACFNDSRARSYRIVGCLIPFLIGFVIIYPYLKFCILTINYIV</sequence>
<keyword evidence="1" id="KW-1133">Transmembrane helix</keyword>
<name>F0W0Z0_9STRA</name>
<dbReference type="EMBL" id="FR824050">
    <property type="protein sequence ID" value="CCA14714.1"/>
    <property type="molecule type" value="Genomic_DNA"/>
</dbReference>
<feature type="transmembrane region" description="Helical" evidence="1">
    <location>
        <begin position="64"/>
        <end position="85"/>
    </location>
</feature>
<feature type="transmembrane region" description="Helical" evidence="1">
    <location>
        <begin position="234"/>
        <end position="255"/>
    </location>
</feature>